<comment type="caution">
    <text evidence="1">The sequence shown here is derived from an EMBL/GenBank/DDBJ whole genome shotgun (WGS) entry which is preliminary data.</text>
</comment>
<evidence type="ECO:0008006" key="2">
    <source>
        <dbReference type="Google" id="ProtNLM"/>
    </source>
</evidence>
<organism evidence="1">
    <name type="scientific">marine sediment metagenome</name>
    <dbReference type="NCBI Taxonomy" id="412755"/>
    <lineage>
        <taxon>unclassified sequences</taxon>
        <taxon>metagenomes</taxon>
        <taxon>ecological metagenomes</taxon>
    </lineage>
</organism>
<name>X0TJK3_9ZZZZ</name>
<evidence type="ECO:0000313" key="1">
    <source>
        <dbReference type="EMBL" id="GAF87431.1"/>
    </source>
</evidence>
<proteinExistence type="predicted"/>
<protein>
    <recommendedName>
        <fullName evidence="2">HTH-like domain-containing protein</fullName>
    </recommendedName>
</protein>
<reference evidence="1" key="1">
    <citation type="journal article" date="2014" name="Front. Microbiol.">
        <title>High frequency of phylogenetically diverse reductive dehalogenase-homologous genes in deep subseafloor sedimentary metagenomes.</title>
        <authorList>
            <person name="Kawai M."/>
            <person name="Futagami T."/>
            <person name="Toyoda A."/>
            <person name="Takaki Y."/>
            <person name="Nishi S."/>
            <person name="Hori S."/>
            <person name="Arai W."/>
            <person name="Tsubouchi T."/>
            <person name="Morono Y."/>
            <person name="Uchiyama I."/>
            <person name="Ito T."/>
            <person name="Fujiyama A."/>
            <person name="Inagaki F."/>
            <person name="Takami H."/>
        </authorList>
    </citation>
    <scope>NUCLEOTIDE SEQUENCE</scope>
    <source>
        <strain evidence="1">Expedition CK06-06</strain>
    </source>
</reference>
<dbReference type="InterPro" id="IPR009057">
    <property type="entry name" value="Homeodomain-like_sf"/>
</dbReference>
<dbReference type="SUPFAM" id="SSF46689">
    <property type="entry name" value="Homeodomain-like"/>
    <property type="match status" value="1"/>
</dbReference>
<dbReference type="AlphaFoldDB" id="X0TJK3"/>
<sequence>MFWHTSLVLFSPIYLIFGLLLRGEHARLVLALYQHLLILQRQLGRRPSLVASERLALVLSSLLLGKKKLTDALMVVKPDTLAGWHRAIMRRHRRLLSRRKPGRPPEITPEIEQLVLRIARENRWMGYGKIAGEMHKLGFAGLGRSSVVRILKKHRLTPGWKMWERR</sequence>
<gene>
    <name evidence="1" type="ORF">S01H1_27088</name>
</gene>
<dbReference type="EMBL" id="BARS01016461">
    <property type="protein sequence ID" value="GAF87431.1"/>
    <property type="molecule type" value="Genomic_DNA"/>
</dbReference>
<accession>X0TJK3</accession>